<reference evidence="1 2" key="1">
    <citation type="submission" date="2019-08" db="EMBL/GenBank/DDBJ databases">
        <title>Actinomadura sp. nov. CYP1-5 isolated from mountain soil.</title>
        <authorList>
            <person name="Songsumanus A."/>
            <person name="Kuncharoen N."/>
            <person name="Kudo T."/>
            <person name="Yuki M."/>
            <person name="Igarashi Y."/>
            <person name="Tanasupawat S."/>
        </authorList>
    </citation>
    <scope>NUCLEOTIDE SEQUENCE [LARGE SCALE GENOMIC DNA]</scope>
    <source>
        <strain evidence="1 2">JCM 14158</strain>
    </source>
</reference>
<accession>A0A5D0NUD6</accession>
<comment type="caution">
    <text evidence="1">The sequence shown here is derived from an EMBL/GenBank/DDBJ whole genome shotgun (WGS) entry which is preliminary data.</text>
</comment>
<organism evidence="1 2">
    <name type="scientific">Actinomadura chibensis</name>
    <dbReference type="NCBI Taxonomy" id="392828"/>
    <lineage>
        <taxon>Bacteria</taxon>
        <taxon>Bacillati</taxon>
        <taxon>Actinomycetota</taxon>
        <taxon>Actinomycetes</taxon>
        <taxon>Streptosporangiales</taxon>
        <taxon>Thermomonosporaceae</taxon>
        <taxon>Actinomadura</taxon>
    </lineage>
</organism>
<dbReference type="RefSeq" id="WP_067892915.1">
    <property type="nucleotide sequence ID" value="NZ_VSFG01000001.1"/>
</dbReference>
<keyword evidence="2" id="KW-1185">Reference proteome</keyword>
<name>A0A5D0NUD6_9ACTN</name>
<evidence type="ECO:0000313" key="2">
    <source>
        <dbReference type="Proteomes" id="UP000323380"/>
    </source>
</evidence>
<gene>
    <name evidence="1" type="ORF">FXF69_00575</name>
</gene>
<sequence length="96" mass="11116">MATFEELPSGEWRATLRTGRKRLRRTWPSEALAREWADWQERQPGDASLTEAIGSIQEDLALDEREHHRHGQPLGEWVEVRRADLAVLLQEVSCRA</sequence>
<dbReference type="EMBL" id="VSFG01000001">
    <property type="protein sequence ID" value="TYB47788.1"/>
    <property type="molecule type" value="Genomic_DNA"/>
</dbReference>
<proteinExistence type="predicted"/>
<evidence type="ECO:0000313" key="1">
    <source>
        <dbReference type="EMBL" id="TYB47788.1"/>
    </source>
</evidence>
<dbReference type="AlphaFoldDB" id="A0A5D0NUD6"/>
<protein>
    <submittedName>
        <fullName evidence="1">Uncharacterized protein</fullName>
    </submittedName>
</protein>
<dbReference type="Proteomes" id="UP000323380">
    <property type="component" value="Unassembled WGS sequence"/>
</dbReference>